<dbReference type="InterPro" id="IPR024079">
    <property type="entry name" value="MetalloPept_cat_dom_sf"/>
</dbReference>
<dbReference type="InterPro" id="IPR029482">
    <property type="entry name" value="HRXXH"/>
</dbReference>
<dbReference type="STRING" id="1116229.S3DBD6"/>
<keyword evidence="1" id="KW-0472">Membrane</keyword>
<dbReference type="SUPFAM" id="SSF55486">
    <property type="entry name" value="Metalloproteases ('zincins'), catalytic domain"/>
    <property type="match status" value="1"/>
</dbReference>
<dbReference type="KEGG" id="glz:GLAREA_05100"/>
<evidence type="ECO:0000313" key="3">
    <source>
        <dbReference type="EMBL" id="EPE35762.1"/>
    </source>
</evidence>
<keyword evidence="3" id="KW-0645">Protease</keyword>
<keyword evidence="4" id="KW-1185">Reference proteome</keyword>
<dbReference type="EMBL" id="KE145353">
    <property type="protein sequence ID" value="EPE35762.1"/>
    <property type="molecule type" value="Genomic_DNA"/>
</dbReference>
<evidence type="ECO:0000313" key="4">
    <source>
        <dbReference type="Proteomes" id="UP000016922"/>
    </source>
</evidence>
<protein>
    <submittedName>
        <fullName evidence="3">Metalloproteases (Zincins), catalytic</fullName>
    </submittedName>
</protein>
<gene>
    <name evidence="3" type="ORF">GLAREA_05100</name>
</gene>
<accession>S3DBD6</accession>
<keyword evidence="1" id="KW-0812">Transmembrane</keyword>
<feature type="domain" description="Putative peptidase" evidence="2">
    <location>
        <begin position="104"/>
        <end position="261"/>
    </location>
</feature>
<dbReference type="Pfam" id="PF18647">
    <property type="entry name" value="Fungal_lectin_2"/>
    <property type="match status" value="1"/>
</dbReference>
<dbReference type="OrthoDB" id="3553653at2759"/>
<dbReference type="RefSeq" id="XP_008076580.1">
    <property type="nucleotide sequence ID" value="XM_008078389.1"/>
</dbReference>
<proteinExistence type="predicted"/>
<dbReference type="GO" id="GO:0006508">
    <property type="term" value="P:proteolysis"/>
    <property type="evidence" value="ECO:0007669"/>
    <property type="project" value="UniProtKB-KW"/>
</dbReference>
<dbReference type="AlphaFoldDB" id="S3DBD6"/>
<evidence type="ECO:0000256" key="1">
    <source>
        <dbReference type="SAM" id="Phobius"/>
    </source>
</evidence>
<sequence length="556" mass="62674">MQVPALLLVSTWFSFTFVFSAFSFLHLRSLLPNYKRAEHIDFFPFPANKSSLSGKFTQVSQRSNPRSDDEAKLLANAQTNLIDGYEYNIAHTQWLGKDWNTAGSEDPYFYDYRGFISDNFARLDRLIHGISEAKESIYWYCNDVGHQCTDTTYAYSWDGPENRHHTVFCPAFHKRPTLADQITKHANDVDEQKVIENFQLSRGQIMFHEIWHYGFVSYPRAGDYAYLAEEVWALSHVDKGTLWAYINADSYALDAVAIYVHQHYNSSMPPVPFDVLRGIDSAATAGMTPPQKENAEAKTLADKSPPGWVTPNPSIWLELDSENPAAPPKLDRNVCHGISGEYWAKDRDVVIQNSREFCKQTESTKEYNNNTVDYLELTAKKLGDPSKTPKDDPGCAARFQLTVIDGCDGGDVVNNPQNHKYGGTFTAGDKWEYSMTPKVRQLTAVDCTIHFDGKGDRFEIRGRNFPSGKLGLNGEGLRKQMGSCKGLFGWKFDWTPDDCCWEWYARGWMIVQVKQCPSHAVRTAGAPSDANCRRYGIGGKAKLIKGNDSASVDDVA</sequence>
<evidence type="ECO:0000259" key="2">
    <source>
        <dbReference type="Pfam" id="PF13933"/>
    </source>
</evidence>
<reference evidence="3 4" key="1">
    <citation type="journal article" date="2013" name="BMC Genomics">
        <title>Genomics-driven discovery of the pneumocandin biosynthetic gene cluster in the fungus Glarea lozoyensis.</title>
        <authorList>
            <person name="Chen L."/>
            <person name="Yue Q."/>
            <person name="Zhang X."/>
            <person name="Xiang M."/>
            <person name="Wang C."/>
            <person name="Li S."/>
            <person name="Che Y."/>
            <person name="Ortiz-Lopez F.J."/>
            <person name="Bills G.F."/>
            <person name="Liu X."/>
            <person name="An Z."/>
        </authorList>
    </citation>
    <scope>NUCLEOTIDE SEQUENCE [LARGE SCALE GENOMIC DNA]</scope>
    <source>
        <strain evidence="4">ATCC 20868 / MF5171</strain>
    </source>
</reference>
<dbReference type="HOGENOM" id="CLU_490050_0_0_1"/>
<keyword evidence="1" id="KW-1133">Transmembrane helix</keyword>
<feature type="transmembrane region" description="Helical" evidence="1">
    <location>
        <begin position="6"/>
        <end position="27"/>
    </location>
</feature>
<name>S3DBD6_GLAL2</name>
<dbReference type="Gene3D" id="3.40.390.10">
    <property type="entry name" value="Collagenase (Catalytic Domain)"/>
    <property type="match status" value="1"/>
</dbReference>
<keyword evidence="3" id="KW-0482">Metalloprotease</keyword>
<organism evidence="3 4">
    <name type="scientific">Glarea lozoyensis (strain ATCC 20868 / MF5171)</name>
    <dbReference type="NCBI Taxonomy" id="1116229"/>
    <lineage>
        <taxon>Eukaryota</taxon>
        <taxon>Fungi</taxon>
        <taxon>Dikarya</taxon>
        <taxon>Ascomycota</taxon>
        <taxon>Pezizomycotina</taxon>
        <taxon>Leotiomycetes</taxon>
        <taxon>Helotiales</taxon>
        <taxon>Helotiaceae</taxon>
        <taxon>Glarea</taxon>
    </lineage>
</organism>
<dbReference type="Proteomes" id="UP000016922">
    <property type="component" value="Unassembled WGS sequence"/>
</dbReference>
<dbReference type="Pfam" id="PF13933">
    <property type="entry name" value="HRXXH"/>
    <property type="match status" value="1"/>
</dbReference>
<dbReference type="GO" id="GO:0008237">
    <property type="term" value="F:metallopeptidase activity"/>
    <property type="evidence" value="ECO:0007669"/>
    <property type="project" value="UniProtKB-KW"/>
</dbReference>
<dbReference type="GeneID" id="19464154"/>
<keyword evidence="3" id="KW-0378">Hydrolase</keyword>